<reference evidence="3 4" key="1">
    <citation type="submission" date="2018-11" db="EMBL/GenBank/DDBJ databases">
        <title>Rhodococcus spongicola sp. nov. and Rhodococcus xishaensis sp. nov. from marine sponges.</title>
        <authorList>
            <person name="Li L."/>
            <person name="Lin H.W."/>
        </authorList>
    </citation>
    <scope>NUCLEOTIDE SEQUENCE [LARGE SCALE GENOMIC DNA]</scope>
    <source>
        <strain evidence="3 4">LHW51113</strain>
    </source>
</reference>
<sequence>MKFNLGVTAVLGVWCIVTVGRLVADAPNQGTRFALLLCIPFAAAVTVWRALKLSQEPAVFLAVTYLSFVAVAAIAYAAAGDYNRAAMGAILSPIVVAFSSIDPRNRQWINQKAEWVNQKALRITQKAPYPGKNKRDGASAPPQHPGTPPIR</sequence>
<feature type="compositionally biased region" description="Pro residues" evidence="1">
    <location>
        <begin position="142"/>
        <end position="151"/>
    </location>
</feature>
<evidence type="ECO:0000256" key="1">
    <source>
        <dbReference type="SAM" id="MobiDB-lite"/>
    </source>
</evidence>
<keyword evidence="2" id="KW-0812">Transmembrane</keyword>
<keyword evidence="4" id="KW-1185">Reference proteome</keyword>
<feature type="transmembrane region" description="Helical" evidence="2">
    <location>
        <begin position="58"/>
        <end position="79"/>
    </location>
</feature>
<feature type="transmembrane region" description="Helical" evidence="2">
    <location>
        <begin position="34"/>
        <end position="51"/>
    </location>
</feature>
<dbReference type="AlphaFoldDB" id="A0A438B2I6"/>
<evidence type="ECO:0000313" key="3">
    <source>
        <dbReference type="EMBL" id="RVW05180.1"/>
    </source>
</evidence>
<dbReference type="EMBL" id="RKLO01000001">
    <property type="protein sequence ID" value="RVW05180.1"/>
    <property type="molecule type" value="Genomic_DNA"/>
</dbReference>
<feature type="transmembrane region" description="Helical" evidence="2">
    <location>
        <begin position="85"/>
        <end position="101"/>
    </location>
</feature>
<feature type="region of interest" description="Disordered" evidence="1">
    <location>
        <begin position="124"/>
        <end position="151"/>
    </location>
</feature>
<proteinExistence type="predicted"/>
<dbReference type="OrthoDB" id="4466591at2"/>
<name>A0A438B2I6_9NOCA</name>
<evidence type="ECO:0000313" key="4">
    <source>
        <dbReference type="Proteomes" id="UP000283479"/>
    </source>
</evidence>
<keyword evidence="2" id="KW-1133">Transmembrane helix</keyword>
<accession>A0A438B2I6</accession>
<organism evidence="3 4">
    <name type="scientific">Rhodococcus xishaensis</name>
    <dbReference type="NCBI Taxonomy" id="2487364"/>
    <lineage>
        <taxon>Bacteria</taxon>
        <taxon>Bacillati</taxon>
        <taxon>Actinomycetota</taxon>
        <taxon>Actinomycetes</taxon>
        <taxon>Mycobacteriales</taxon>
        <taxon>Nocardiaceae</taxon>
        <taxon>Rhodococcus</taxon>
    </lineage>
</organism>
<dbReference type="Proteomes" id="UP000283479">
    <property type="component" value="Unassembled WGS sequence"/>
</dbReference>
<evidence type="ECO:0000256" key="2">
    <source>
        <dbReference type="SAM" id="Phobius"/>
    </source>
</evidence>
<protein>
    <submittedName>
        <fullName evidence="3">Uncharacterized protein</fullName>
    </submittedName>
</protein>
<keyword evidence="2" id="KW-0472">Membrane</keyword>
<gene>
    <name evidence="3" type="ORF">EGT50_00635</name>
</gene>
<dbReference type="RefSeq" id="WP_127950692.1">
    <property type="nucleotide sequence ID" value="NZ_RKLO01000001.1"/>
</dbReference>
<comment type="caution">
    <text evidence="3">The sequence shown here is derived from an EMBL/GenBank/DDBJ whole genome shotgun (WGS) entry which is preliminary data.</text>
</comment>